<evidence type="ECO:0000313" key="12">
    <source>
        <dbReference type="Proteomes" id="UP000230922"/>
    </source>
</evidence>
<evidence type="ECO:0000256" key="7">
    <source>
        <dbReference type="ARBA" id="ARBA00023136"/>
    </source>
</evidence>
<dbReference type="InterPro" id="IPR017871">
    <property type="entry name" value="ABC_transporter-like_CS"/>
</dbReference>
<feature type="transmembrane region" description="Helical" evidence="8">
    <location>
        <begin position="171"/>
        <end position="189"/>
    </location>
</feature>
<evidence type="ECO:0000256" key="5">
    <source>
        <dbReference type="ARBA" id="ARBA00022840"/>
    </source>
</evidence>
<feature type="transmembrane region" description="Helical" evidence="8">
    <location>
        <begin position="149"/>
        <end position="165"/>
    </location>
</feature>
<gene>
    <name evidence="11" type="ORF">COT92_02560</name>
</gene>
<protein>
    <recommendedName>
        <fullName evidence="13">ABC transporter ATP-binding protein</fullName>
    </recommendedName>
</protein>
<evidence type="ECO:0000256" key="1">
    <source>
        <dbReference type="ARBA" id="ARBA00004651"/>
    </source>
</evidence>
<dbReference type="SUPFAM" id="SSF52540">
    <property type="entry name" value="P-loop containing nucleoside triphosphate hydrolases"/>
    <property type="match status" value="1"/>
</dbReference>
<dbReference type="Gene3D" id="3.40.50.300">
    <property type="entry name" value="P-loop containing nucleotide triphosphate hydrolases"/>
    <property type="match status" value="1"/>
</dbReference>
<accession>A0A2H0VAP5</accession>
<evidence type="ECO:0000256" key="6">
    <source>
        <dbReference type="ARBA" id="ARBA00022989"/>
    </source>
</evidence>
<evidence type="ECO:0000259" key="9">
    <source>
        <dbReference type="PROSITE" id="PS50893"/>
    </source>
</evidence>
<dbReference type="InterPro" id="IPR036640">
    <property type="entry name" value="ABC1_TM_sf"/>
</dbReference>
<dbReference type="InterPro" id="IPR003593">
    <property type="entry name" value="AAA+_ATPase"/>
</dbReference>
<dbReference type="InterPro" id="IPR011527">
    <property type="entry name" value="ABC1_TM_dom"/>
</dbReference>
<dbReference type="SUPFAM" id="SSF90123">
    <property type="entry name" value="ABC transporter transmembrane region"/>
    <property type="match status" value="1"/>
</dbReference>
<evidence type="ECO:0000313" key="11">
    <source>
        <dbReference type="EMBL" id="PIR96172.1"/>
    </source>
</evidence>
<dbReference type="PROSITE" id="PS50929">
    <property type="entry name" value="ABC_TM1F"/>
    <property type="match status" value="1"/>
</dbReference>
<feature type="domain" description="ABC transmembrane type-1" evidence="10">
    <location>
        <begin position="20"/>
        <end position="313"/>
    </location>
</feature>
<dbReference type="GO" id="GO:0140359">
    <property type="term" value="F:ABC-type transporter activity"/>
    <property type="evidence" value="ECO:0007669"/>
    <property type="project" value="InterPro"/>
</dbReference>
<dbReference type="GO" id="GO:0005886">
    <property type="term" value="C:plasma membrane"/>
    <property type="evidence" value="ECO:0007669"/>
    <property type="project" value="UniProtKB-SubCell"/>
</dbReference>
<dbReference type="PROSITE" id="PS50893">
    <property type="entry name" value="ABC_TRANSPORTER_2"/>
    <property type="match status" value="1"/>
</dbReference>
<sequence length="598" mass="67965">MFPYLKFLSNYWQKERGKIALIFVLVVLSQSFSLTEPYFFAKIIDNFLRNAQNLSLFPTEAVFFKGLSLLVLGWIGVAFAARTFKNFQSYLVETVADRVGIRVFEQAYKHLLALPMAFHSRQKSGEVFRKLSKARDDITSLFSIFYDKIFQNIFTISVILIIVLIKSWRIGIPLFGFVPVFFFITWFFTKKIKKTQLEINKINEGIFGSSFEAVSHVELVKSFSTEKAEEEKFRHDNALSHKILKKKTFAFQSLGFAQGTVVNLARVVLLWYGTLLAFQGQLSFGDVILFNFYSFYIYQPLYELGGIYTKYHEGIAAVDRLDEVLREPVSIKDKPGAIKVEKLQGKLEFKDVSFAYEPGGRQILKNISFVLEPGRKLALVGMSGSGKSTIVKLLFRFYEPVSGEIFIDNRPIEDYDSQSLRKRLGLVLQDTVLFNTSIADNIRYGTFEASDEKVKSAAKKSSLQNFISKLSEGIKTVVGERGLKVSGGEKQRIAIARSIIKEPDILVFDEATSALDSHTEEEIRKNITEVSAGITSVVVAHRFATVVDADEIILLKDGEIFERGNHQQLILQKGEYARIYNLQTQRQHAEEELAGERV</sequence>
<keyword evidence="6 8" id="KW-1133">Transmembrane helix</keyword>
<keyword evidence="7 8" id="KW-0472">Membrane</keyword>
<evidence type="ECO:0000256" key="2">
    <source>
        <dbReference type="ARBA" id="ARBA00022448"/>
    </source>
</evidence>
<proteinExistence type="predicted"/>
<feature type="transmembrane region" description="Helical" evidence="8">
    <location>
        <begin position="278"/>
        <end position="298"/>
    </location>
</feature>
<dbReference type="PROSITE" id="PS00211">
    <property type="entry name" value="ABC_TRANSPORTER_1"/>
    <property type="match status" value="1"/>
</dbReference>
<dbReference type="EMBL" id="PFAK01000044">
    <property type="protein sequence ID" value="PIR96172.1"/>
    <property type="molecule type" value="Genomic_DNA"/>
</dbReference>
<dbReference type="SMART" id="SM00382">
    <property type="entry name" value="AAA"/>
    <property type="match status" value="1"/>
</dbReference>
<dbReference type="AlphaFoldDB" id="A0A2H0VAP5"/>
<dbReference type="Gene3D" id="1.20.1560.10">
    <property type="entry name" value="ABC transporter type 1, transmembrane domain"/>
    <property type="match status" value="1"/>
</dbReference>
<evidence type="ECO:0000256" key="8">
    <source>
        <dbReference type="SAM" id="Phobius"/>
    </source>
</evidence>
<feature type="transmembrane region" description="Helical" evidence="8">
    <location>
        <begin position="20"/>
        <end position="41"/>
    </location>
</feature>
<feature type="domain" description="ABC transporter" evidence="9">
    <location>
        <begin position="347"/>
        <end position="582"/>
    </location>
</feature>
<dbReference type="InterPro" id="IPR003439">
    <property type="entry name" value="ABC_transporter-like_ATP-bd"/>
</dbReference>
<dbReference type="Pfam" id="PF00005">
    <property type="entry name" value="ABC_tran"/>
    <property type="match status" value="1"/>
</dbReference>
<dbReference type="InterPro" id="IPR039421">
    <property type="entry name" value="Type_1_exporter"/>
</dbReference>
<dbReference type="GO" id="GO:0005524">
    <property type="term" value="F:ATP binding"/>
    <property type="evidence" value="ECO:0007669"/>
    <property type="project" value="UniProtKB-KW"/>
</dbReference>
<dbReference type="PANTHER" id="PTHR24221:SF654">
    <property type="entry name" value="ATP-BINDING CASSETTE SUB-FAMILY B MEMBER 6"/>
    <property type="match status" value="1"/>
</dbReference>
<dbReference type="Pfam" id="PF00664">
    <property type="entry name" value="ABC_membrane"/>
    <property type="match status" value="1"/>
</dbReference>
<keyword evidence="2" id="KW-0813">Transport</keyword>
<dbReference type="InterPro" id="IPR027417">
    <property type="entry name" value="P-loop_NTPase"/>
</dbReference>
<evidence type="ECO:0000256" key="3">
    <source>
        <dbReference type="ARBA" id="ARBA00022692"/>
    </source>
</evidence>
<dbReference type="GO" id="GO:0016887">
    <property type="term" value="F:ATP hydrolysis activity"/>
    <property type="evidence" value="ECO:0007669"/>
    <property type="project" value="InterPro"/>
</dbReference>
<reference evidence="12" key="1">
    <citation type="submission" date="2017-09" db="EMBL/GenBank/DDBJ databases">
        <title>Depth-based differentiation of microbial function through sediment-hosted aquifers and enrichment of novel symbionts in the deep terrestrial subsurface.</title>
        <authorList>
            <person name="Probst A.J."/>
            <person name="Ladd B."/>
            <person name="Jarett J.K."/>
            <person name="Geller-Mcgrath D.E."/>
            <person name="Sieber C.M.K."/>
            <person name="Emerson J.B."/>
            <person name="Anantharaman K."/>
            <person name="Thomas B.C."/>
            <person name="Malmstrom R."/>
            <person name="Stieglmeier M."/>
            <person name="Klingl A."/>
            <person name="Woyke T."/>
            <person name="Ryan C.M."/>
            <person name="Banfield J.F."/>
        </authorList>
    </citation>
    <scope>NUCLEOTIDE SEQUENCE [LARGE SCALE GENOMIC DNA]</scope>
</reference>
<evidence type="ECO:0008006" key="13">
    <source>
        <dbReference type="Google" id="ProtNLM"/>
    </source>
</evidence>
<comment type="caution">
    <text evidence="11">The sequence shown here is derived from an EMBL/GenBank/DDBJ whole genome shotgun (WGS) entry which is preliminary data.</text>
</comment>
<comment type="subcellular location">
    <subcellularLocation>
        <location evidence="1">Cell membrane</location>
        <topology evidence="1">Multi-pass membrane protein</topology>
    </subcellularLocation>
</comment>
<keyword evidence="5" id="KW-0067">ATP-binding</keyword>
<dbReference type="CDD" id="cd07346">
    <property type="entry name" value="ABC_6TM_exporters"/>
    <property type="match status" value="1"/>
</dbReference>
<name>A0A2H0VAP5_9BACT</name>
<keyword evidence="4" id="KW-0547">Nucleotide-binding</keyword>
<keyword evidence="3 8" id="KW-0812">Transmembrane</keyword>
<dbReference type="Proteomes" id="UP000230922">
    <property type="component" value="Unassembled WGS sequence"/>
</dbReference>
<evidence type="ECO:0000256" key="4">
    <source>
        <dbReference type="ARBA" id="ARBA00022741"/>
    </source>
</evidence>
<dbReference type="FunFam" id="3.40.50.300:FF:000287">
    <property type="entry name" value="Multidrug ABC transporter ATP-binding protein"/>
    <property type="match status" value="1"/>
</dbReference>
<evidence type="ECO:0000259" key="10">
    <source>
        <dbReference type="PROSITE" id="PS50929"/>
    </source>
</evidence>
<feature type="transmembrane region" description="Helical" evidence="8">
    <location>
        <begin position="61"/>
        <end position="81"/>
    </location>
</feature>
<dbReference type="PANTHER" id="PTHR24221">
    <property type="entry name" value="ATP-BINDING CASSETTE SUB-FAMILY B"/>
    <property type="match status" value="1"/>
</dbReference>
<organism evidence="11 12">
    <name type="scientific">Candidatus Doudnabacteria bacterium CG10_big_fil_rev_8_21_14_0_10_42_18</name>
    <dbReference type="NCBI Taxonomy" id="1974552"/>
    <lineage>
        <taxon>Bacteria</taxon>
        <taxon>Candidatus Doudnaibacteriota</taxon>
    </lineage>
</organism>